<feature type="domain" description="Tail specific protease" evidence="2">
    <location>
        <begin position="394"/>
        <end position="560"/>
    </location>
</feature>
<dbReference type="GO" id="GO:0006508">
    <property type="term" value="P:proteolysis"/>
    <property type="evidence" value="ECO:0007669"/>
    <property type="project" value="InterPro"/>
</dbReference>
<dbReference type="InterPro" id="IPR041126">
    <property type="entry name" value="CPAF_PDZ"/>
</dbReference>
<proteinExistence type="predicted"/>
<feature type="signal peptide" evidence="1">
    <location>
        <begin position="1"/>
        <end position="21"/>
    </location>
</feature>
<dbReference type="GO" id="GO:0030288">
    <property type="term" value="C:outer membrane-bounded periplasmic space"/>
    <property type="evidence" value="ECO:0007669"/>
    <property type="project" value="TreeGrafter"/>
</dbReference>
<evidence type="ECO:0000259" key="2">
    <source>
        <dbReference type="Pfam" id="PF03572"/>
    </source>
</evidence>
<keyword evidence="1" id="KW-0732">Signal</keyword>
<evidence type="ECO:0000259" key="3">
    <source>
        <dbReference type="Pfam" id="PF17816"/>
    </source>
</evidence>
<dbReference type="Gene3D" id="3.90.226.10">
    <property type="entry name" value="2-enoyl-CoA Hydratase, Chain A, domain 1"/>
    <property type="match status" value="1"/>
</dbReference>
<feature type="domain" description="Chlamydial protease/proteasome-like activity factor PDZ" evidence="3">
    <location>
        <begin position="278"/>
        <end position="362"/>
    </location>
</feature>
<dbReference type="EMBL" id="AUXX01000015">
    <property type="protein sequence ID" value="KZN67286.1"/>
    <property type="molecule type" value="Genomic_DNA"/>
</dbReference>
<gene>
    <name evidence="4" type="ORF">N478_17845</name>
</gene>
<evidence type="ECO:0008006" key="6">
    <source>
        <dbReference type="Google" id="ProtNLM"/>
    </source>
</evidence>
<dbReference type="GO" id="GO:0007165">
    <property type="term" value="P:signal transduction"/>
    <property type="evidence" value="ECO:0007669"/>
    <property type="project" value="TreeGrafter"/>
</dbReference>
<dbReference type="InterPro" id="IPR005151">
    <property type="entry name" value="Tail-specific_protease"/>
</dbReference>
<name>A0A167N0V0_9GAMM</name>
<reference evidence="4 5" key="1">
    <citation type="submission" date="2013-07" db="EMBL/GenBank/DDBJ databases">
        <title>Comparative Genomic and Metabolomic Analysis of Twelve Strains of Pseudoalteromonas luteoviolacea.</title>
        <authorList>
            <person name="Vynne N.G."/>
            <person name="Mansson M."/>
            <person name="Gram L."/>
        </authorList>
    </citation>
    <scope>NUCLEOTIDE SEQUENCE [LARGE SCALE GENOMIC DNA]</scope>
    <source>
        <strain evidence="4 5">S4060-1</strain>
    </source>
</reference>
<feature type="chain" id="PRO_5007890558" description="Tail specific protease domain-containing protein" evidence="1">
    <location>
        <begin position="22"/>
        <end position="589"/>
    </location>
</feature>
<dbReference type="PANTHER" id="PTHR32060">
    <property type="entry name" value="TAIL-SPECIFIC PROTEASE"/>
    <property type="match status" value="1"/>
</dbReference>
<sequence>MSKGIKLITPIIFLSVSSANASNVQASEYELSRIEAFAKISNVVEYYHPSESVKATDWEAFSKYGTHYIQQNLSQDFATQLTHLFGEVAPHVTFNDYLTEPERLNRESEVIGWVNNGYPGKRGHYLFNRKLNVIKYGELHTEPFLPQQQVYYTEVNGVYVRVPMLLLANTSAKEGVPYKAPDNVNIPNTLENPYYCFGNMSKVWGVMEHFGQYFHHLPVNWKSELRPLLTACLTQDGQKIGDALKYSLTKLQDNHIRLFSYDIPTQYYWPDAGFEMVEGRPILIYKGENIEGMEVGDELVAVDGQNIHELIKEKVDYSMATEKTAESIVLGTQAMLRANPTDTITLDIKSKDNQLSSLQLKTDQLYYQNYGRTINKYKHSGQATHQILDNNIHYFDLSQVTNEALPDYIQKLEQASGIIVDLRSYPDDWFAWQNFLMAIHDGKIEGPALYNRISNHPDYEQRYVHRANVARQGASTVLNKPMVVLSSRYSVSRNEFVLAFFQNLNIPVVGEVTEGINGDVTELFYGGGGPNRMVVSFTGAEARQADGSKLIGVGVQPDVLVYPTVEDIKNNTDVIKNTALTYVKSLIKK</sequence>
<dbReference type="SUPFAM" id="SSF52096">
    <property type="entry name" value="ClpP/crotonase"/>
    <property type="match status" value="1"/>
</dbReference>
<evidence type="ECO:0000313" key="5">
    <source>
        <dbReference type="Proteomes" id="UP000076661"/>
    </source>
</evidence>
<dbReference type="Pfam" id="PF03572">
    <property type="entry name" value="Peptidase_S41"/>
    <property type="match status" value="1"/>
</dbReference>
<evidence type="ECO:0000313" key="4">
    <source>
        <dbReference type="EMBL" id="KZN67286.1"/>
    </source>
</evidence>
<dbReference type="GO" id="GO:0004175">
    <property type="term" value="F:endopeptidase activity"/>
    <property type="evidence" value="ECO:0007669"/>
    <property type="project" value="TreeGrafter"/>
</dbReference>
<accession>A0A167N0V0</accession>
<dbReference type="GO" id="GO:0008236">
    <property type="term" value="F:serine-type peptidase activity"/>
    <property type="evidence" value="ECO:0007669"/>
    <property type="project" value="InterPro"/>
</dbReference>
<organism evidence="4 5">
    <name type="scientific">Pseudoalteromonas luteoviolacea S4060-1</name>
    <dbReference type="NCBI Taxonomy" id="1365257"/>
    <lineage>
        <taxon>Bacteria</taxon>
        <taxon>Pseudomonadati</taxon>
        <taxon>Pseudomonadota</taxon>
        <taxon>Gammaproteobacteria</taxon>
        <taxon>Alteromonadales</taxon>
        <taxon>Pseudoalteromonadaceae</taxon>
        <taxon>Pseudoalteromonas</taxon>
    </lineage>
</organism>
<dbReference type="AlphaFoldDB" id="A0A167N0V0"/>
<dbReference type="Pfam" id="PF17816">
    <property type="entry name" value="PDZ_4"/>
    <property type="match status" value="1"/>
</dbReference>
<dbReference type="InterPro" id="IPR029045">
    <property type="entry name" value="ClpP/crotonase-like_dom_sf"/>
</dbReference>
<dbReference type="RefSeq" id="WP_063381081.1">
    <property type="nucleotide sequence ID" value="NZ_AUXX01000015.1"/>
</dbReference>
<comment type="caution">
    <text evidence="4">The sequence shown here is derived from an EMBL/GenBank/DDBJ whole genome shotgun (WGS) entry which is preliminary data.</text>
</comment>
<evidence type="ECO:0000256" key="1">
    <source>
        <dbReference type="SAM" id="SignalP"/>
    </source>
</evidence>
<dbReference type="PATRIC" id="fig|1365257.3.peg.2263"/>
<dbReference type="PANTHER" id="PTHR32060:SF30">
    <property type="entry name" value="CARBOXY-TERMINAL PROCESSING PROTEASE CTPA"/>
    <property type="match status" value="1"/>
</dbReference>
<protein>
    <recommendedName>
        <fullName evidence="6">Tail specific protease domain-containing protein</fullName>
    </recommendedName>
</protein>
<dbReference type="Gene3D" id="2.30.42.10">
    <property type="match status" value="1"/>
</dbReference>
<dbReference type="InterPro" id="IPR036034">
    <property type="entry name" value="PDZ_sf"/>
</dbReference>
<dbReference type="Proteomes" id="UP000076661">
    <property type="component" value="Unassembled WGS sequence"/>
</dbReference>